<dbReference type="AlphaFoldDB" id="A0A6J6N0J1"/>
<sequence>MSSSRGNYRDRHGRGLRRPILAGLFRVGDSRLASFGQIVSGTCDYLKAAWPDELERLKWRIIDAPVIKDSTEQVARWSVNKAAFEITIYRLPIERMGHSRRPDALDERMHIEQFVFTAVGELIDKDPWELIPDRYRKDD</sequence>
<organism evidence="1">
    <name type="scientific">freshwater metagenome</name>
    <dbReference type="NCBI Taxonomy" id="449393"/>
    <lineage>
        <taxon>unclassified sequences</taxon>
        <taxon>metagenomes</taxon>
        <taxon>ecological metagenomes</taxon>
    </lineage>
</organism>
<accession>A0A6J6N0J1</accession>
<gene>
    <name evidence="1" type="ORF">UFOPK2370_00212</name>
</gene>
<proteinExistence type="predicted"/>
<reference evidence="1" key="1">
    <citation type="submission" date="2020-05" db="EMBL/GenBank/DDBJ databases">
        <authorList>
            <person name="Chiriac C."/>
            <person name="Salcher M."/>
            <person name="Ghai R."/>
            <person name="Kavagutti S V."/>
        </authorList>
    </citation>
    <scope>NUCLEOTIDE SEQUENCE</scope>
</reference>
<dbReference type="EMBL" id="CAEZXK010000003">
    <property type="protein sequence ID" value="CAB4680151.1"/>
    <property type="molecule type" value="Genomic_DNA"/>
</dbReference>
<evidence type="ECO:0000313" key="1">
    <source>
        <dbReference type="EMBL" id="CAB4680151.1"/>
    </source>
</evidence>
<protein>
    <submittedName>
        <fullName evidence="1">Unannotated protein</fullName>
    </submittedName>
</protein>
<name>A0A6J6N0J1_9ZZZZ</name>